<keyword evidence="5" id="KW-0676">Redox-active center</keyword>
<dbReference type="InterPro" id="IPR013740">
    <property type="entry name" value="Redoxin"/>
</dbReference>
<keyword evidence="9" id="KW-1185">Reference proteome</keyword>
<organism evidence="8 9">
    <name type="scientific">Aeromicrobium erythreum</name>
    <dbReference type="NCBI Taxonomy" id="2041"/>
    <lineage>
        <taxon>Bacteria</taxon>
        <taxon>Bacillati</taxon>
        <taxon>Actinomycetota</taxon>
        <taxon>Actinomycetes</taxon>
        <taxon>Propionibacteriales</taxon>
        <taxon>Nocardioidaceae</taxon>
        <taxon>Aeromicrobium</taxon>
    </lineage>
</organism>
<keyword evidence="3" id="KW-0735">Signal-anchor</keyword>
<evidence type="ECO:0000256" key="5">
    <source>
        <dbReference type="ARBA" id="ARBA00023284"/>
    </source>
</evidence>
<comment type="subcellular location">
    <subcellularLocation>
        <location evidence="1">Cell envelope</location>
    </subcellularLocation>
</comment>
<dbReference type="Gene3D" id="3.40.30.10">
    <property type="entry name" value="Glutaredoxin"/>
    <property type="match status" value="1"/>
</dbReference>
<keyword evidence="3" id="KW-0812">Transmembrane</keyword>
<feature type="signal peptide" evidence="6">
    <location>
        <begin position="1"/>
        <end position="22"/>
    </location>
</feature>
<keyword evidence="6" id="KW-0732">Signal</keyword>
<evidence type="ECO:0000259" key="7">
    <source>
        <dbReference type="PROSITE" id="PS51352"/>
    </source>
</evidence>
<gene>
    <name evidence="8" type="ORF">AERYTH_03160</name>
</gene>
<sequence length="194" mass="20540">MSRSSRRRGAAVVLALALVVLAACSGRGTEGSTGGYVSASRFVTSVPVEDRTDAPVLEGEDLEGKRISSADFAGKTLVVNVWGSWCPPCRKEAPVLEEVAQQYADRGVQFLGLNVRDQTAAARAFEERIGTTYPSIVDSDGRQQLGFADSLPSQAIPTTWVIDAKGRVAARVIDPELRASTLSGVLDDVLASTS</sequence>
<feature type="chain" id="PRO_5006847576" description="Thioredoxin domain-containing protein" evidence="6">
    <location>
        <begin position="23"/>
        <end position="194"/>
    </location>
</feature>
<dbReference type="GO" id="GO:0030313">
    <property type="term" value="C:cell envelope"/>
    <property type="evidence" value="ECO:0007669"/>
    <property type="project" value="UniProtKB-SubCell"/>
</dbReference>
<evidence type="ECO:0000313" key="8">
    <source>
        <dbReference type="EMBL" id="ALX03771.1"/>
    </source>
</evidence>
<dbReference type="GO" id="GO:0017004">
    <property type="term" value="P:cytochrome complex assembly"/>
    <property type="evidence" value="ECO:0007669"/>
    <property type="project" value="UniProtKB-KW"/>
</dbReference>
<dbReference type="SUPFAM" id="SSF52833">
    <property type="entry name" value="Thioredoxin-like"/>
    <property type="match status" value="1"/>
</dbReference>
<dbReference type="InterPro" id="IPR050553">
    <property type="entry name" value="Thioredoxin_ResA/DsbE_sf"/>
</dbReference>
<dbReference type="AlphaFoldDB" id="A0A0U4C6H6"/>
<reference evidence="8 9" key="1">
    <citation type="journal article" date="1991" name="Int. J. Syst. Bacteriol.">
        <title>Description of the erythromycin-producing bacterium Arthrobacter sp. strain NRRL B-3381 as Aeromicrobium erythreum gen. nov., sp. nov.</title>
        <authorList>
            <person name="Miller E.S."/>
            <person name="Woese C.R."/>
            <person name="Brenner S."/>
        </authorList>
    </citation>
    <scope>NUCLEOTIDE SEQUENCE [LARGE SCALE GENOMIC DNA]</scope>
    <source>
        <strain evidence="8 9">AR18</strain>
    </source>
</reference>
<feature type="domain" description="Thioredoxin" evidence="7">
    <location>
        <begin position="48"/>
        <end position="191"/>
    </location>
</feature>
<dbReference type="InterPro" id="IPR017937">
    <property type="entry name" value="Thioredoxin_CS"/>
</dbReference>
<keyword evidence="4" id="KW-1015">Disulfide bond</keyword>
<dbReference type="Proteomes" id="UP000067689">
    <property type="component" value="Chromosome"/>
</dbReference>
<dbReference type="RefSeq" id="WP_067854550.1">
    <property type="nucleotide sequence ID" value="NZ_CP011502.1"/>
</dbReference>
<name>A0A0U4C6H6_9ACTN</name>
<dbReference type="PATRIC" id="fig|2041.4.peg.663"/>
<dbReference type="GO" id="GO:0016491">
    <property type="term" value="F:oxidoreductase activity"/>
    <property type="evidence" value="ECO:0007669"/>
    <property type="project" value="InterPro"/>
</dbReference>
<dbReference type="CDD" id="cd02966">
    <property type="entry name" value="TlpA_like_family"/>
    <property type="match status" value="1"/>
</dbReference>
<dbReference type="STRING" id="2041.AERYTH_03160"/>
<accession>A0A0U4C6H6</accession>
<evidence type="ECO:0000313" key="9">
    <source>
        <dbReference type="Proteomes" id="UP000067689"/>
    </source>
</evidence>
<keyword evidence="2" id="KW-0201">Cytochrome c-type biogenesis</keyword>
<dbReference type="Pfam" id="PF08534">
    <property type="entry name" value="Redoxin"/>
    <property type="match status" value="1"/>
</dbReference>
<dbReference type="EMBL" id="CP011502">
    <property type="protein sequence ID" value="ALX03771.1"/>
    <property type="molecule type" value="Genomic_DNA"/>
</dbReference>
<dbReference type="InterPro" id="IPR036249">
    <property type="entry name" value="Thioredoxin-like_sf"/>
</dbReference>
<dbReference type="PROSITE" id="PS51257">
    <property type="entry name" value="PROKAR_LIPOPROTEIN"/>
    <property type="match status" value="1"/>
</dbReference>
<dbReference type="PANTHER" id="PTHR42852">
    <property type="entry name" value="THIOL:DISULFIDE INTERCHANGE PROTEIN DSBE"/>
    <property type="match status" value="1"/>
</dbReference>
<dbReference type="PROSITE" id="PS00194">
    <property type="entry name" value="THIOREDOXIN_1"/>
    <property type="match status" value="1"/>
</dbReference>
<dbReference type="PANTHER" id="PTHR42852:SF6">
    <property type="entry name" value="THIOL:DISULFIDE INTERCHANGE PROTEIN DSBE"/>
    <property type="match status" value="1"/>
</dbReference>
<evidence type="ECO:0000256" key="6">
    <source>
        <dbReference type="SAM" id="SignalP"/>
    </source>
</evidence>
<evidence type="ECO:0000256" key="1">
    <source>
        <dbReference type="ARBA" id="ARBA00004196"/>
    </source>
</evidence>
<dbReference type="OrthoDB" id="9796554at2"/>
<evidence type="ECO:0000256" key="4">
    <source>
        <dbReference type="ARBA" id="ARBA00023157"/>
    </source>
</evidence>
<proteinExistence type="predicted"/>
<protein>
    <recommendedName>
        <fullName evidence="7">Thioredoxin domain-containing protein</fullName>
    </recommendedName>
</protein>
<dbReference type="PROSITE" id="PS51352">
    <property type="entry name" value="THIOREDOXIN_2"/>
    <property type="match status" value="1"/>
</dbReference>
<dbReference type="InterPro" id="IPR013766">
    <property type="entry name" value="Thioredoxin_domain"/>
</dbReference>
<evidence type="ECO:0000256" key="3">
    <source>
        <dbReference type="ARBA" id="ARBA00022968"/>
    </source>
</evidence>
<evidence type="ECO:0000256" key="2">
    <source>
        <dbReference type="ARBA" id="ARBA00022748"/>
    </source>
</evidence>
<dbReference type="KEGG" id="aer:AERYTH_03160"/>